<evidence type="ECO:0000313" key="2">
    <source>
        <dbReference type="WBParaSite" id="JU765_v2.g18979.t1"/>
    </source>
</evidence>
<evidence type="ECO:0000313" key="1">
    <source>
        <dbReference type="Proteomes" id="UP000887576"/>
    </source>
</evidence>
<reference evidence="2" key="1">
    <citation type="submission" date="2022-11" db="UniProtKB">
        <authorList>
            <consortium name="WormBaseParasite"/>
        </authorList>
    </citation>
    <scope>IDENTIFICATION</scope>
</reference>
<accession>A0AC34QSQ9</accession>
<name>A0AC34QSQ9_9BILA</name>
<dbReference type="Proteomes" id="UP000887576">
    <property type="component" value="Unplaced"/>
</dbReference>
<sequence length="186" mass="20275">MKRLQIKRRSSDRAAEKPPISPGSHTRIKSETPSSSKFNFDDGETSSILSENLKNRSDSPFRVGTSKFVSGFVDLVTRRKSQHQKTRKTSAPSSANYSTTSNIKSNPVTPTLPPTSRSARSSTDSGTVITGSTVSVPSVSRIDEFLPQIQINVPNSVIKKPEAVTQIKIAINEPNSVYSQNIEQGL</sequence>
<organism evidence="1 2">
    <name type="scientific">Panagrolaimus sp. JU765</name>
    <dbReference type="NCBI Taxonomy" id="591449"/>
    <lineage>
        <taxon>Eukaryota</taxon>
        <taxon>Metazoa</taxon>
        <taxon>Ecdysozoa</taxon>
        <taxon>Nematoda</taxon>
        <taxon>Chromadorea</taxon>
        <taxon>Rhabditida</taxon>
        <taxon>Tylenchina</taxon>
        <taxon>Panagrolaimomorpha</taxon>
        <taxon>Panagrolaimoidea</taxon>
        <taxon>Panagrolaimidae</taxon>
        <taxon>Panagrolaimus</taxon>
    </lineage>
</organism>
<proteinExistence type="predicted"/>
<dbReference type="WBParaSite" id="JU765_v2.g18979.t1">
    <property type="protein sequence ID" value="JU765_v2.g18979.t1"/>
    <property type="gene ID" value="JU765_v2.g18979"/>
</dbReference>
<protein>
    <submittedName>
        <fullName evidence="2">Uncharacterized protein</fullName>
    </submittedName>
</protein>